<dbReference type="PANTHER" id="PTHR42852:SF6">
    <property type="entry name" value="THIOL:DISULFIDE INTERCHANGE PROTEIN DSBE"/>
    <property type="match status" value="1"/>
</dbReference>
<feature type="domain" description="Thioredoxin" evidence="6">
    <location>
        <begin position="35"/>
        <end position="177"/>
    </location>
</feature>
<dbReference type="InterPro" id="IPR000866">
    <property type="entry name" value="AhpC/TSA"/>
</dbReference>
<dbReference type="STRING" id="483547.GSUB_11135"/>
<dbReference type="PANTHER" id="PTHR42852">
    <property type="entry name" value="THIOL:DISULFIDE INTERCHANGE PROTEIN DSBE"/>
    <property type="match status" value="1"/>
</dbReference>
<dbReference type="SUPFAM" id="SSF52833">
    <property type="entry name" value="Thioredoxin-like"/>
    <property type="match status" value="1"/>
</dbReference>
<dbReference type="InterPro" id="IPR050553">
    <property type="entry name" value="Thioredoxin_ResA/DsbE_sf"/>
</dbReference>
<dbReference type="RefSeq" id="WP_040200846.1">
    <property type="nucleotide sequence ID" value="NZ_CP010311.1"/>
</dbReference>
<dbReference type="InterPro" id="IPR036249">
    <property type="entry name" value="Thioredoxin-like_sf"/>
</dbReference>
<evidence type="ECO:0000256" key="5">
    <source>
        <dbReference type="SAM" id="SignalP"/>
    </source>
</evidence>
<comment type="subcellular location">
    <subcellularLocation>
        <location evidence="1">Cell envelope</location>
    </subcellularLocation>
</comment>
<evidence type="ECO:0000256" key="2">
    <source>
        <dbReference type="ARBA" id="ARBA00022748"/>
    </source>
</evidence>
<evidence type="ECO:0000256" key="4">
    <source>
        <dbReference type="ARBA" id="ARBA00023284"/>
    </source>
</evidence>
<name>A0A0B5FS82_9BACT</name>
<dbReference type="OrthoDB" id="9813820at2"/>
<evidence type="ECO:0000313" key="8">
    <source>
        <dbReference type="Proteomes" id="UP000035036"/>
    </source>
</evidence>
<accession>A0A0B5FS82</accession>
<organism evidence="7 8">
    <name type="scientific">Geoalkalibacter subterraneus</name>
    <dbReference type="NCBI Taxonomy" id="483547"/>
    <lineage>
        <taxon>Bacteria</taxon>
        <taxon>Pseudomonadati</taxon>
        <taxon>Thermodesulfobacteriota</taxon>
        <taxon>Desulfuromonadia</taxon>
        <taxon>Desulfuromonadales</taxon>
        <taxon>Geoalkalibacteraceae</taxon>
        <taxon>Geoalkalibacter</taxon>
    </lineage>
</organism>
<evidence type="ECO:0000256" key="3">
    <source>
        <dbReference type="ARBA" id="ARBA00023157"/>
    </source>
</evidence>
<dbReference type="GO" id="GO:0016209">
    <property type="term" value="F:antioxidant activity"/>
    <property type="evidence" value="ECO:0007669"/>
    <property type="project" value="InterPro"/>
</dbReference>
<gene>
    <name evidence="7" type="ORF">GSUB_11135</name>
</gene>
<protein>
    <recommendedName>
        <fullName evidence="6">Thioredoxin domain-containing protein</fullName>
    </recommendedName>
</protein>
<dbReference type="Pfam" id="PF00578">
    <property type="entry name" value="AhpC-TSA"/>
    <property type="match status" value="1"/>
</dbReference>
<proteinExistence type="predicted"/>
<reference evidence="7 8" key="1">
    <citation type="journal article" date="2015" name="Genome Announc.">
        <title>Genomes of Geoalkalibacter ferrihydriticus Z-0531T and Geoalkalibacter subterraneus Red1T, Two Haloalkaliphilic Metal-Reducing Deltaproteobacteria.</title>
        <authorList>
            <person name="Badalamenti J.P."/>
            <person name="Krajmalnik-Brown R."/>
            <person name="Torres C.I."/>
            <person name="Bond D.R."/>
        </authorList>
    </citation>
    <scope>NUCLEOTIDE SEQUENCE [LARGE SCALE GENOMIC DNA]</scope>
    <source>
        <strain evidence="7 8">Red1</strain>
    </source>
</reference>
<dbReference type="InterPro" id="IPR017937">
    <property type="entry name" value="Thioredoxin_CS"/>
</dbReference>
<dbReference type="EMBL" id="CP010311">
    <property type="protein sequence ID" value="AJF07005.1"/>
    <property type="molecule type" value="Genomic_DNA"/>
</dbReference>
<dbReference type="HOGENOM" id="CLU_042529_11_0_7"/>
<keyword evidence="3" id="KW-1015">Disulfide bond</keyword>
<dbReference type="Proteomes" id="UP000035036">
    <property type="component" value="Chromosome"/>
</dbReference>
<dbReference type="InterPro" id="IPR013766">
    <property type="entry name" value="Thioredoxin_domain"/>
</dbReference>
<feature type="chain" id="PRO_5002103085" description="Thioredoxin domain-containing protein" evidence="5">
    <location>
        <begin position="23"/>
        <end position="177"/>
    </location>
</feature>
<evidence type="ECO:0000313" key="7">
    <source>
        <dbReference type="EMBL" id="AJF07005.1"/>
    </source>
</evidence>
<keyword evidence="5" id="KW-0732">Signal</keyword>
<dbReference type="AlphaFoldDB" id="A0A0B5FS82"/>
<dbReference type="CDD" id="cd02966">
    <property type="entry name" value="TlpA_like_family"/>
    <property type="match status" value="1"/>
</dbReference>
<dbReference type="GO" id="GO:0017004">
    <property type="term" value="P:cytochrome complex assembly"/>
    <property type="evidence" value="ECO:0007669"/>
    <property type="project" value="UniProtKB-KW"/>
</dbReference>
<dbReference type="PROSITE" id="PS51352">
    <property type="entry name" value="THIOREDOXIN_2"/>
    <property type="match status" value="1"/>
</dbReference>
<evidence type="ECO:0000259" key="6">
    <source>
        <dbReference type="PROSITE" id="PS51352"/>
    </source>
</evidence>
<dbReference type="GO" id="GO:0030313">
    <property type="term" value="C:cell envelope"/>
    <property type="evidence" value="ECO:0007669"/>
    <property type="project" value="UniProtKB-SubCell"/>
</dbReference>
<keyword evidence="4" id="KW-0676">Redox-active center</keyword>
<keyword evidence="8" id="KW-1185">Reference proteome</keyword>
<dbReference type="PROSITE" id="PS00194">
    <property type="entry name" value="THIOREDOXIN_1"/>
    <property type="match status" value="1"/>
</dbReference>
<sequence>MIRLLAFFAGIFLLAAPMAALAGSPRPDAPPAPTVRVGSVAPDFTLKTFSGAEVTLANLRGKVVMINFWATWCPPCREEMPSMERLYQRMQGKPFEMLAINVEEDARQVLGDFLRKTPLSFPIPLDTNRQAQELYRVYRFPETFIVDPNGVVVNHIIGPRDWATSDTIDYLTSLMSQ</sequence>
<dbReference type="GO" id="GO:0016491">
    <property type="term" value="F:oxidoreductase activity"/>
    <property type="evidence" value="ECO:0007669"/>
    <property type="project" value="InterPro"/>
</dbReference>
<dbReference type="Gene3D" id="3.40.30.10">
    <property type="entry name" value="Glutaredoxin"/>
    <property type="match status" value="1"/>
</dbReference>
<feature type="signal peptide" evidence="5">
    <location>
        <begin position="1"/>
        <end position="22"/>
    </location>
</feature>
<evidence type="ECO:0000256" key="1">
    <source>
        <dbReference type="ARBA" id="ARBA00004196"/>
    </source>
</evidence>
<keyword evidence="2" id="KW-0201">Cytochrome c-type biogenesis</keyword>
<dbReference type="KEGG" id="gsb:GSUB_11135"/>